<accession>A0A382WCC4</accession>
<feature type="non-terminal residue" evidence="1">
    <location>
        <position position="24"/>
    </location>
</feature>
<name>A0A382WCC4_9ZZZZ</name>
<protein>
    <recommendedName>
        <fullName evidence="2">ACT domain-containing protein</fullName>
    </recommendedName>
</protein>
<dbReference type="EMBL" id="UINC01158465">
    <property type="protein sequence ID" value="SVD56025.1"/>
    <property type="molecule type" value="Genomic_DNA"/>
</dbReference>
<evidence type="ECO:0008006" key="2">
    <source>
        <dbReference type="Google" id="ProtNLM"/>
    </source>
</evidence>
<organism evidence="1">
    <name type="scientific">marine metagenome</name>
    <dbReference type="NCBI Taxonomy" id="408172"/>
    <lineage>
        <taxon>unclassified sequences</taxon>
        <taxon>metagenomes</taxon>
        <taxon>ecological metagenomes</taxon>
    </lineage>
</organism>
<gene>
    <name evidence="1" type="ORF">METZ01_LOCUS408879</name>
</gene>
<dbReference type="AlphaFoldDB" id="A0A382WCC4"/>
<reference evidence="1" key="1">
    <citation type="submission" date="2018-05" db="EMBL/GenBank/DDBJ databases">
        <authorList>
            <person name="Lanie J.A."/>
            <person name="Ng W.-L."/>
            <person name="Kazmierczak K.M."/>
            <person name="Andrzejewski T.M."/>
            <person name="Davidsen T.M."/>
            <person name="Wayne K.J."/>
            <person name="Tettelin H."/>
            <person name="Glass J.I."/>
            <person name="Rusch D."/>
            <person name="Podicherti R."/>
            <person name="Tsui H.-C.T."/>
            <person name="Winkler M.E."/>
        </authorList>
    </citation>
    <scope>NUCLEOTIDE SEQUENCE</scope>
</reference>
<sequence length="24" mass="2546">MSIHLVITFMGEDQPGLVESIASA</sequence>
<evidence type="ECO:0000313" key="1">
    <source>
        <dbReference type="EMBL" id="SVD56025.1"/>
    </source>
</evidence>
<proteinExistence type="predicted"/>